<evidence type="ECO:0000256" key="5">
    <source>
        <dbReference type="ARBA" id="ARBA00022840"/>
    </source>
</evidence>
<dbReference type="GO" id="GO:0005524">
    <property type="term" value="F:ATP binding"/>
    <property type="evidence" value="ECO:0007669"/>
    <property type="project" value="UniProtKB-UniRule"/>
</dbReference>
<name>A0A292Q643_9PEZI</name>
<dbReference type="InterPro" id="IPR050113">
    <property type="entry name" value="Ub_conjugating_enzyme"/>
</dbReference>
<dbReference type="EMBL" id="LN890958">
    <property type="protein sequence ID" value="CUS14551.1"/>
    <property type="molecule type" value="Genomic_DNA"/>
</dbReference>
<dbReference type="AlphaFoldDB" id="A0A292Q643"/>
<evidence type="ECO:0000256" key="11">
    <source>
        <dbReference type="ARBA" id="ARBA00077197"/>
    </source>
</evidence>
<accession>A0A292Q643</accession>
<keyword evidence="5 13" id="KW-0067">ATP-binding</keyword>
<sequence length="253" mass="27502">MATRRRILKELDDMAKDTTSGMHATPVDVADMTHLQGRFAGPPGTPYEGGEFIVDIKLPDNYPFMPPRMKFITKIWHPNVSSQTGAICLDTLSQKWSPVLTIKTALLSLQSLLDAPEPTDPQDAEVAQQMIKNPAAFRVKAQEWAHRFAGAPKAEAPVVDLTANPPGNTAAASSASPVGSNAAKPPPPAVPSASEEQRRLQEYAGFPPIVIERFTPMGFPISSIVRALEHAGVRRGRNISDMEAERIVELLLH</sequence>
<dbReference type="PROSITE" id="PS50127">
    <property type="entry name" value="UBC_2"/>
    <property type="match status" value="1"/>
</dbReference>
<gene>
    <name evidence="16" type="ORF">GSTUAT00001428001</name>
</gene>
<feature type="compositionally biased region" description="Polar residues" evidence="14">
    <location>
        <begin position="165"/>
        <end position="179"/>
    </location>
</feature>
<evidence type="ECO:0000256" key="3">
    <source>
        <dbReference type="ARBA" id="ARBA00022741"/>
    </source>
</evidence>
<evidence type="ECO:0000256" key="4">
    <source>
        <dbReference type="ARBA" id="ARBA00022786"/>
    </source>
</evidence>
<evidence type="ECO:0000256" key="9">
    <source>
        <dbReference type="ARBA" id="ARBA00042190"/>
    </source>
</evidence>
<dbReference type="Pfam" id="PF00179">
    <property type="entry name" value="UQ_con"/>
    <property type="match status" value="1"/>
</dbReference>
<protein>
    <recommendedName>
        <fullName evidence="10">Ubiquitin-conjugating enzyme E2 1</fullName>
        <ecNumber evidence="1">2.3.2.23</ecNumber>
    </recommendedName>
    <alternativeName>
        <fullName evidence="11">E2 ubiquitin-conjugating enzyme 1</fullName>
    </alternativeName>
    <alternativeName>
        <fullName evidence="8">E2 ubiquitin-conjugating enzyme 2</fullName>
    </alternativeName>
    <alternativeName>
        <fullName evidence="9">Ubiquitin carrier protein UBC2</fullName>
    </alternativeName>
    <alternativeName>
        <fullName evidence="6">Ubiquitin-conjugating enzyme E2 2</fullName>
    </alternativeName>
    <alternativeName>
        <fullName evidence="7">Ubiquitin-protein ligase UBC2</fullName>
    </alternativeName>
</protein>
<dbReference type="CDD" id="cd23800">
    <property type="entry name" value="UBCc_UBE2K"/>
    <property type="match status" value="1"/>
</dbReference>
<keyword evidence="4 13" id="KW-0833">Ubl conjugation pathway</keyword>
<dbReference type="EC" id="2.3.2.23" evidence="1"/>
<evidence type="ECO:0000256" key="2">
    <source>
        <dbReference type="ARBA" id="ARBA00022679"/>
    </source>
</evidence>
<evidence type="ECO:0000256" key="6">
    <source>
        <dbReference type="ARBA" id="ARBA00039884"/>
    </source>
</evidence>
<reference evidence="16" key="1">
    <citation type="submission" date="2015-10" db="EMBL/GenBank/DDBJ databases">
        <authorList>
            <person name="Regsiter A."/>
            <person name="william w."/>
        </authorList>
    </citation>
    <scope>NUCLEOTIDE SEQUENCE</scope>
    <source>
        <strain evidence="16">Montdore</strain>
    </source>
</reference>
<dbReference type="InterPro" id="IPR000608">
    <property type="entry name" value="UBC"/>
</dbReference>
<evidence type="ECO:0000256" key="10">
    <source>
        <dbReference type="ARBA" id="ARBA00072431"/>
    </source>
</evidence>
<evidence type="ECO:0000256" key="12">
    <source>
        <dbReference type="PROSITE-ProRule" id="PRU10133"/>
    </source>
</evidence>
<evidence type="ECO:0000313" key="16">
    <source>
        <dbReference type="EMBL" id="CUS14551.1"/>
    </source>
</evidence>
<dbReference type="InterPro" id="IPR009060">
    <property type="entry name" value="UBA-like_sf"/>
</dbReference>
<evidence type="ECO:0000256" key="13">
    <source>
        <dbReference type="RuleBase" id="RU362109"/>
    </source>
</evidence>
<comment type="similarity">
    <text evidence="13">Belongs to the ubiquitin-conjugating enzyme family.</text>
</comment>
<evidence type="ECO:0000256" key="1">
    <source>
        <dbReference type="ARBA" id="ARBA00012486"/>
    </source>
</evidence>
<dbReference type="Gene3D" id="3.10.110.10">
    <property type="entry name" value="Ubiquitin Conjugating Enzyme"/>
    <property type="match status" value="1"/>
</dbReference>
<organism evidence="16 17">
    <name type="scientific">Tuber aestivum</name>
    <name type="common">summer truffle</name>
    <dbReference type="NCBI Taxonomy" id="59557"/>
    <lineage>
        <taxon>Eukaryota</taxon>
        <taxon>Fungi</taxon>
        <taxon>Dikarya</taxon>
        <taxon>Ascomycota</taxon>
        <taxon>Pezizomycotina</taxon>
        <taxon>Pezizomycetes</taxon>
        <taxon>Pezizales</taxon>
        <taxon>Tuberaceae</taxon>
        <taxon>Tuber</taxon>
    </lineage>
</organism>
<evidence type="ECO:0000256" key="8">
    <source>
        <dbReference type="ARBA" id="ARBA00042179"/>
    </source>
</evidence>
<keyword evidence="17" id="KW-1185">Reference proteome</keyword>
<dbReference type="GO" id="GO:0061631">
    <property type="term" value="F:ubiquitin conjugating enzyme activity"/>
    <property type="evidence" value="ECO:0007669"/>
    <property type="project" value="UniProtKB-EC"/>
</dbReference>
<dbReference type="Proteomes" id="UP001412239">
    <property type="component" value="Unassembled WGS sequence"/>
</dbReference>
<keyword evidence="2" id="KW-0808">Transferase</keyword>
<dbReference type="InterPro" id="IPR016135">
    <property type="entry name" value="UBQ-conjugating_enzyme/RWD"/>
</dbReference>
<feature type="region of interest" description="Disordered" evidence="14">
    <location>
        <begin position="162"/>
        <end position="196"/>
    </location>
</feature>
<feature type="active site" description="Glycyl thioester intermediate" evidence="12">
    <location>
        <position position="88"/>
    </location>
</feature>
<dbReference type="SUPFAM" id="SSF54495">
    <property type="entry name" value="UBC-like"/>
    <property type="match status" value="1"/>
</dbReference>
<dbReference type="SUPFAM" id="SSF46934">
    <property type="entry name" value="UBA-like"/>
    <property type="match status" value="1"/>
</dbReference>
<feature type="domain" description="UBC core" evidence="15">
    <location>
        <begin position="2"/>
        <end position="150"/>
    </location>
</feature>
<keyword evidence="3 13" id="KW-0547">Nucleotide-binding</keyword>
<proteinExistence type="inferred from homology"/>
<evidence type="ECO:0000259" key="15">
    <source>
        <dbReference type="PROSITE" id="PS50127"/>
    </source>
</evidence>
<evidence type="ECO:0000256" key="7">
    <source>
        <dbReference type="ARBA" id="ARBA00041569"/>
    </source>
</evidence>
<dbReference type="InterPro" id="IPR023313">
    <property type="entry name" value="UBQ-conjugating_AS"/>
</dbReference>
<dbReference type="SMART" id="SM00212">
    <property type="entry name" value="UBCc"/>
    <property type="match status" value="1"/>
</dbReference>
<dbReference type="PANTHER" id="PTHR24067">
    <property type="entry name" value="UBIQUITIN-CONJUGATING ENZYME E2"/>
    <property type="match status" value="1"/>
</dbReference>
<dbReference type="PROSITE" id="PS00183">
    <property type="entry name" value="UBC_1"/>
    <property type="match status" value="1"/>
</dbReference>
<evidence type="ECO:0000313" key="17">
    <source>
        <dbReference type="Proteomes" id="UP001412239"/>
    </source>
</evidence>
<dbReference type="FunFam" id="3.10.110.10:FF:000037">
    <property type="entry name" value="ubiquitin-conjugating enzyme E2 27"/>
    <property type="match status" value="1"/>
</dbReference>
<evidence type="ECO:0000256" key="14">
    <source>
        <dbReference type="SAM" id="MobiDB-lite"/>
    </source>
</evidence>